<evidence type="ECO:0000256" key="4">
    <source>
        <dbReference type="ARBA" id="ARBA00022967"/>
    </source>
</evidence>
<dbReference type="CDD" id="cd03296">
    <property type="entry name" value="ABC_CysA_sulfate_importer"/>
    <property type="match status" value="1"/>
</dbReference>
<evidence type="ECO:0000256" key="3">
    <source>
        <dbReference type="ARBA" id="ARBA00022840"/>
    </source>
</evidence>
<dbReference type="Gene3D" id="3.40.50.300">
    <property type="entry name" value="P-loop containing nucleotide triphosphate hydrolases"/>
    <property type="match status" value="1"/>
</dbReference>
<accession>A0A6F8XV05</accession>
<dbReference type="InterPro" id="IPR005666">
    <property type="entry name" value="Sulph_transpt1"/>
</dbReference>
<dbReference type="AlphaFoldDB" id="A0A6F8XV05"/>
<dbReference type="FunFam" id="3.40.50.300:FF:000425">
    <property type="entry name" value="Probable ABC transporter, ATP-binding subunit"/>
    <property type="match status" value="1"/>
</dbReference>
<dbReference type="RefSeq" id="WP_173037355.1">
    <property type="nucleotide sequence ID" value="NZ_AP022870.1"/>
</dbReference>
<dbReference type="Pfam" id="PF00005">
    <property type="entry name" value="ABC_tran"/>
    <property type="match status" value="1"/>
</dbReference>
<dbReference type="InterPro" id="IPR013611">
    <property type="entry name" value="Transp-assoc_OB_typ2"/>
</dbReference>
<evidence type="ECO:0000256" key="1">
    <source>
        <dbReference type="ARBA" id="ARBA00022448"/>
    </source>
</evidence>
<evidence type="ECO:0000256" key="5">
    <source>
        <dbReference type="ARBA" id="ARBA00023032"/>
    </source>
</evidence>
<dbReference type="InterPro" id="IPR003593">
    <property type="entry name" value="AAA+_ATPase"/>
</dbReference>
<organism evidence="8 9">
    <name type="scientific">Phytohabitans flavus</name>
    <dbReference type="NCBI Taxonomy" id="1076124"/>
    <lineage>
        <taxon>Bacteria</taxon>
        <taxon>Bacillati</taxon>
        <taxon>Actinomycetota</taxon>
        <taxon>Actinomycetes</taxon>
        <taxon>Micromonosporales</taxon>
        <taxon>Micromonosporaceae</taxon>
    </lineage>
</organism>
<dbReference type="Pfam" id="PF08402">
    <property type="entry name" value="TOBE_2"/>
    <property type="match status" value="1"/>
</dbReference>
<dbReference type="Proteomes" id="UP000502508">
    <property type="component" value="Chromosome"/>
</dbReference>
<reference evidence="8 9" key="1">
    <citation type="submission" date="2020-03" db="EMBL/GenBank/DDBJ databases">
        <title>Whole genome shotgun sequence of Phytohabitans flavus NBRC 107702.</title>
        <authorList>
            <person name="Komaki H."/>
            <person name="Tamura T."/>
        </authorList>
    </citation>
    <scope>NUCLEOTIDE SEQUENCE [LARGE SCALE GENOMIC DNA]</scope>
    <source>
        <strain evidence="8 9">NBRC 107702</strain>
    </source>
</reference>
<feature type="domain" description="ABC transporter" evidence="7">
    <location>
        <begin position="3"/>
        <end position="233"/>
    </location>
</feature>
<dbReference type="PROSITE" id="PS50893">
    <property type="entry name" value="ABC_TRANSPORTER_2"/>
    <property type="match status" value="1"/>
</dbReference>
<dbReference type="PROSITE" id="PS00211">
    <property type="entry name" value="ABC_TRANSPORTER_1"/>
    <property type="match status" value="1"/>
</dbReference>
<dbReference type="KEGG" id="pfla:Pflav_040390"/>
<dbReference type="GO" id="GO:0015419">
    <property type="term" value="F:ABC-type sulfate transporter activity"/>
    <property type="evidence" value="ECO:0007669"/>
    <property type="project" value="InterPro"/>
</dbReference>
<sequence length="339" mass="37585">MSIEISNVSKRFGSFVALDDVSVSIPSGQLTALLGPSGGGKSTLLRIIAGLEQADSGSVRIEGVDATGLPPQKRNVGFVFQHYAAFKHMSVRRNVAFGLEIRRRPKAEIRERVDELLRLVHLEQFGDRLPAQLSGGQRQRMALARALAVEPTVLLLDEPFGALDAKVRKELRDWLRRLHDEVHVTTVFVTHDQEEALEVADEIVVINDGRIEQIGTPDELYDAPANDFVMRFLGPVTQLGDQLVRPHDLVIHTGDPEPGAVTGQVSRITRIGFEIRVEVTTGDQVVVVTLTRTRFRALDIEEGRRCGSGWRPRRSLTRCASVEEARCRSRHAVTTPSGR</sequence>
<keyword evidence="3 8" id="KW-0067">ATP-binding</keyword>
<keyword evidence="2" id="KW-0547">Nucleotide-binding</keyword>
<dbReference type="PANTHER" id="PTHR42781">
    <property type="entry name" value="SPERMIDINE/PUTRESCINE IMPORT ATP-BINDING PROTEIN POTA"/>
    <property type="match status" value="1"/>
</dbReference>
<keyword evidence="1" id="KW-0813">Transport</keyword>
<dbReference type="GO" id="GO:0016887">
    <property type="term" value="F:ATP hydrolysis activity"/>
    <property type="evidence" value="ECO:0007669"/>
    <property type="project" value="InterPro"/>
</dbReference>
<dbReference type="EMBL" id="AP022870">
    <property type="protein sequence ID" value="BCB77629.1"/>
    <property type="molecule type" value="Genomic_DNA"/>
</dbReference>
<dbReference type="PANTHER" id="PTHR42781:SF4">
    <property type="entry name" value="SPERMIDINE_PUTRESCINE IMPORT ATP-BINDING PROTEIN POTA"/>
    <property type="match status" value="1"/>
</dbReference>
<gene>
    <name evidence="8" type="primary">cysA_1</name>
    <name evidence="8" type="ORF">Pflav_040390</name>
</gene>
<dbReference type="InterPro" id="IPR027417">
    <property type="entry name" value="P-loop_NTPase"/>
</dbReference>
<protein>
    <recommendedName>
        <fullName evidence="6">ABC-type quaternary amine transporter</fullName>
        <ecNumber evidence="6">7.6.2.9</ecNumber>
    </recommendedName>
</protein>
<evidence type="ECO:0000313" key="8">
    <source>
        <dbReference type="EMBL" id="BCB77629.1"/>
    </source>
</evidence>
<dbReference type="SMART" id="SM00382">
    <property type="entry name" value="AAA"/>
    <property type="match status" value="1"/>
</dbReference>
<dbReference type="GO" id="GO:0005524">
    <property type="term" value="F:ATP binding"/>
    <property type="evidence" value="ECO:0007669"/>
    <property type="project" value="UniProtKB-KW"/>
</dbReference>
<dbReference type="GO" id="GO:0015418">
    <property type="term" value="F:ABC-type quaternary ammonium compound transporting activity"/>
    <property type="evidence" value="ECO:0007669"/>
    <property type="project" value="UniProtKB-EC"/>
</dbReference>
<dbReference type="SUPFAM" id="SSF52540">
    <property type="entry name" value="P-loop containing nucleoside triphosphate hydrolases"/>
    <property type="match status" value="1"/>
</dbReference>
<dbReference type="InterPro" id="IPR050093">
    <property type="entry name" value="ABC_SmlMolc_Importer"/>
</dbReference>
<dbReference type="InterPro" id="IPR003439">
    <property type="entry name" value="ABC_transporter-like_ATP-bd"/>
</dbReference>
<keyword evidence="9" id="KW-1185">Reference proteome</keyword>
<reference evidence="8 9" key="2">
    <citation type="submission" date="2020-03" db="EMBL/GenBank/DDBJ databases">
        <authorList>
            <person name="Ichikawa N."/>
            <person name="Kimura A."/>
            <person name="Kitahashi Y."/>
            <person name="Uohara A."/>
        </authorList>
    </citation>
    <scope>NUCLEOTIDE SEQUENCE [LARGE SCALE GENOMIC DNA]</scope>
    <source>
        <strain evidence="8 9">NBRC 107702</strain>
    </source>
</reference>
<keyword evidence="4" id="KW-1278">Translocase</keyword>
<dbReference type="InterPro" id="IPR017871">
    <property type="entry name" value="ABC_transporter-like_CS"/>
</dbReference>
<dbReference type="EC" id="7.6.2.9" evidence="6"/>
<proteinExistence type="predicted"/>
<keyword evidence="5" id="KW-0764">Sulfate transport</keyword>
<name>A0A6F8XV05_9ACTN</name>
<evidence type="ECO:0000259" key="7">
    <source>
        <dbReference type="PROSITE" id="PS50893"/>
    </source>
</evidence>
<dbReference type="GO" id="GO:0043190">
    <property type="term" value="C:ATP-binding cassette (ABC) transporter complex"/>
    <property type="evidence" value="ECO:0007669"/>
    <property type="project" value="InterPro"/>
</dbReference>
<dbReference type="SUPFAM" id="SSF50331">
    <property type="entry name" value="MOP-like"/>
    <property type="match status" value="1"/>
</dbReference>
<evidence type="ECO:0000313" key="9">
    <source>
        <dbReference type="Proteomes" id="UP000502508"/>
    </source>
</evidence>
<dbReference type="NCBIfam" id="TIGR00968">
    <property type="entry name" value="3a0106s01"/>
    <property type="match status" value="1"/>
</dbReference>
<evidence type="ECO:0000256" key="2">
    <source>
        <dbReference type="ARBA" id="ARBA00022741"/>
    </source>
</evidence>
<evidence type="ECO:0000256" key="6">
    <source>
        <dbReference type="ARBA" id="ARBA00066388"/>
    </source>
</evidence>
<dbReference type="InterPro" id="IPR008995">
    <property type="entry name" value="Mo/tungstate-bd_C_term_dom"/>
</dbReference>